<evidence type="ECO:0000313" key="9">
    <source>
        <dbReference type="EMBL" id="MBB2997377.1"/>
    </source>
</evidence>
<reference evidence="9 10" key="1">
    <citation type="submission" date="2020-08" db="EMBL/GenBank/DDBJ databases">
        <title>Sequencing the genomes of 1000 actinobacteria strains.</title>
        <authorList>
            <person name="Klenk H.-P."/>
        </authorList>
    </citation>
    <scope>NUCLEOTIDE SEQUENCE [LARGE SCALE GENOMIC DNA]</scope>
    <source>
        <strain evidence="9 10">DSM 22826</strain>
    </source>
</reference>
<accession>A0A839QN92</accession>
<comment type="catalytic activity">
    <reaction evidence="1 7">
        <text>Cleavage of hydrophobic, N-terminal signal or leader sequences from secreted and periplasmic proteins.</text>
        <dbReference type="EC" id="3.4.21.89"/>
    </reaction>
</comment>
<evidence type="ECO:0000256" key="5">
    <source>
        <dbReference type="ARBA" id="ARBA00022801"/>
    </source>
</evidence>
<dbReference type="GO" id="GO:0005886">
    <property type="term" value="C:plasma membrane"/>
    <property type="evidence" value="ECO:0007669"/>
    <property type="project" value="UniProtKB-SubCell"/>
</dbReference>
<keyword evidence="5 7" id="KW-0378">Hydrolase</keyword>
<dbReference type="PROSITE" id="PS00761">
    <property type="entry name" value="SPASE_I_3"/>
    <property type="match status" value="1"/>
</dbReference>
<dbReference type="EC" id="3.4.21.89" evidence="4 7"/>
<proteinExistence type="inferred from homology"/>
<dbReference type="SUPFAM" id="SSF51306">
    <property type="entry name" value="LexA/Signal peptidase"/>
    <property type="match status" value="1"/>
</dbReference>
<dbReference type="EMBL" id="JACHVS010000002">
    <property type="protein sequence ID" value="MBB2997377.1"/>
    <property type="molecule type" value="Genomic_DNA"/>
</dbReference>
<dbReference type="InterPro" id="IPR000223">
    <property type="entry name" value="Pept_S26A_signal_pept_1"/>
</dbReference>
<evidence type="ECO:0000256" key="6">
    <source>
        <dbReference type="PIRSR" id="PIRSR600223-1"/>
    </source>
</evidence>
<dbReference type="Proteomes" id="UP000523000">
    <property type="component" value="Unassembled WGS sequence"/>
</dbReference>
<evidence type="ECO:0000256" key="2">
    <source>
        <dbReference type="ARBA" id="ARBA00004401"/>
    </source>
</evidence>
<sequence length="221" mass="23958">MQKHSVPDDESGRVKRQHRHRGWRFVVGALVTAALLTVVLRATVIDFHYIGSGSMENTLLPGDGIAVNRLAYANSGIQRGDVVIFDGRGSFLPYERSDALDGLLWALRLRGNDSVYVKRVIAVGGDTVDCCSADGKVRVNGKPIDEPYLYPGNAPSETPFAAVVPQGRIWVMGDHRAESADSRSLLGAPGGGMINTERVIGKVERIIWPLDRAASLEPGVR</sequence>
<dbReference type="InterPro" id="IPR036286">
    <property type="entry name" value="LexA/Signal_pep-like_sf"/>
</dbReference>
<dbReference type="Pfam" id="PF10502">
    <property type="entry name" value="Peptidase_S26"/>
    <property type="match status" value="1"/>
</dbReference>
<comment type="similarity">
    <text evidence="3 7">Belongs to the peptidase S26 family.</text>
</comment>
<evidence type="ECO:0000256" key="7">
    <source>
        <dbReference type="RuleBase" id="RU362042"/>
    </source>
</evidence>
<dbReference type="GO" id="GO:0006465">
    <property type="term" value="P:signal peptide processing"/>
    <property type="evidence" value="ECO:0007669"/>
    <property type="project" value="InterPro"/>
</dbReference>
<protein>
    <recommendedName>
        <fullName evidence="4 7">Signal peptidase I</fullName>
        <ecNumber evidence="4 7">3.4.21.89</ecNumber>
    </recommendedName>
</protein>
<dbReference type="InterPro" id="IPR019758">
    <property type="entry name" value="Pept_S26A_signal_pept_1_CS"/>
</dbReference>
<dbReference type="GO" id="GO:0004252">
    <property type="term" value="F:serine-type endopeptidase activity"/>
    <property type="evidence" value="ECO:0007669"/>
    <property type="project" value="InterPro"/>
</dbReference>
<dbReference type="PANTHER" id="PTHR43390:SF1">
    <property type="entry name" value="CHLOROPLAST PROCESSING PEPTIDASE"/>
    <property type="match status" value="1"/>
</dbReference>
<evidence type="ECO:0000256" key="1">
    <source>
        <dbReference type="ARBA" id="ARBA00000677"/>
    </source>
</evidence>
<evidence type="ECO:0000259" key="8">
    <source>
        <dbReference type="Pfam" id="PF10502"/>
    </source>
</evidence>
<comment type="subcellular location">
    <subcellularLocation>
        <location evidence="2">Cell membrane</location>
        <topology evidence="2">Single-pass type II membrane protein</topology>
    </subcellularLocation>
    <subcellularLocation>
        <location evidence="7">Membrane</location>
        <topology evidence="7">Single-pass type II membrane protein</topology>
    </subcellularLocation>
</comment>
<dbReference type="PRINTS" id="PR00727">
    <property type="entry name" value="LEADERPTASE"/>
</dbReference>
<dbReference type="AlphaFoldDB" id="A0A839QN92"/>
<dbReference type="PANTHER" id="PTHR43390">
    <property type="entry name" value="SIGNAL PEPTIDASE I"/>
    <property type="match status" value="1"/>
</dbReference>
<evidence type="ECO:0000313" key="10">
    <source>
        <dbReference type="Proteomes" id="UP000523000"/>
    </source>
</evidence>
<organism evidence="9 10">
    <name type="scientific">Paeniglutamicibacter cryotolerans</name>
    <dbReference type="NCBI Taxonomy" id="670079"/>
    <lineage>
        <taxon>Bacteria</taxon>
        <taxon>Bacillati</taxon>
        <taxon>Actinomycetota</taxon>
        <taxon>Actinomycetes</taxon>
        <taxon>Micrococcales</taxon>
        <taxon>Micrococcaceae</taxon>
        <taxon>Paeniglutamicibacter</taxon>
    </lineage>
</organism>
<dbReference type="InterPro" id="IPR019533">
    <property type="entry name" value="Peptidase_S26"/>
</dbReference>
<evidence type="ECO:0000256" key="4">
    <source>
        <dbReference type="ARBA" id="ARBA00013208"/>
    </source>
</evidence>
<dbReference type="NCBIfam" id="TIGR02227">
    <property type="entry name" value="sigpep_I_bact"/>
    <property type="match status" value="1"/>
</dbReference>
<evidence type="ECO:0000256" key="3">
    <source>
        <dbReference type="ARBA" id="ARBA00009370"/>
    </source>
</evidence>
<keyword evidence="10" id="KW-1185">Reference proteome</keyword>
<name>A0A839QN92_9MICC</name>
<feature type="active site" evidence="6">
    <location>
        <position position="118"/>
    </location>
</feature>
<feature type="domain" description="Peptidase S26" evidence="8">
    <location>
        <begin position="27"/>
        <end position="208"/>
    </location>
</feature>
<dbReference type="GO" id="GO:0009003">
    <property type="term" value="F:signal peptidase activity"/>
    <property type="evidence" value="ECO:0007669"/>
    <property type="project" value="UniProtKB-EC"/>
</dbReference>
<keyword evidence="7" id="KW-0645">Protease</keyword>
<dbReference type="Gene3D" id="2.10.109.10">
    <property type="entry name" value="Umud Fragment, subunit A"/>
    <property type="match status" value="1"/>
</dbReference>
<feature type="active site" evidence="6">
    <location>
        <position position="54"/>
    </location>
</feature>
<dbReference type="CDD" id="cd06530">
    <property type="entry name" value="S26_SPase_I"/>
    <property type="match status" value="1"/>
</dbReference>
<gene>
    <name evidence="9" type="ORF">E9229_003624</name>
</gene>
<comment type="caution">
    <text evidence="9">The sequence shown here is derived from an EMBL/GenBank/DDBJ whole genome shotgun (WGS) entry which is preliminary data.</text>
</comment>